<feature type="compositionally biased region" description="Polar residues" evidence="1">
    <location>
        <begin position="1333"/>
        <end position="1347"/>
    </location>
</feature>
<dbReference type="PANTHER" id="PTHR22933">
    <property type="entry name" value="FI18007P1-RELATED"/>
    <property type="match status" value="1"/>
</dbReference>
<feature type="region of interest" description="Disordered" evidence="1">
    <location>
        <begin position="343"/>
        <end position="371"/>
    </location>
</feature>
<feature type="compositionally biased region" description="Low complexity" evidence="1">
    <location>
        <begin position="527"/>
        <end position="552"/>
    </location>
</feature>
<feature type="region of interest" description="Disordered" evidence="1">
    <location>
        <begin position="785"/>
        <end position="808"/>
    </location>
</feature>
<feature type="compositionally biased region" description="Low complexity" evidence="1">
    <location>
        <begin position="702"/>
        <end position="715"/>
    </location>
</feature>
<reference evidence="4" key="1">
    <citation type="submission" date="2017-09" db="EMBL/GenBank/DDBJ databases">
        <authorList>
            <person name="Ehlers B."/>
            <person name="Leendertz F.H."/>
        </authorList>
    </citation>
    <scope>NUCLEOTIDE SEQUENCE</scope>
    <source>
        <strain evidence="4">NlugCPAP1-J</strain>
    </source>
</reference>
<feature type="region of interest" description="Disordered" evidence="1">
    <location>
        <begin position="232"/>
        <end position="306"/>
    </location>
</feature>
<dbReference type="EMBL" id="MF942741">
    <property type="protein sequence ID" value="AWK28264.1"/>
    <property type="molecule type" value="mRNA"/>
</dbReference>
<feature type="domain" description="Chitin-binding type-2" evidence="3">
    <location>
        <begin position="127"/>
        <end position="185"/>
    </location>
</feature>
<evidence type="ECO:0000259" key="3">
    <source>
        <dbReference type="PROSITE" id="PS50940"/>
    </source>
</evidence>
<feature type="region of interest" description="Disordered" evidence="1">
    <location>
        <begin position="1333"/>
        <end position="1355"/>
    </location>
</feature>
<dbReference type="GO" id="GO:0005576">
    <property type="term" value="C:extracellular region"/>
    <property type="evidence" value="ECO:0007669"/>
    <property type="project" value="InterPro"/>
</dbReference>
<feature type="compositionally biased region" description="Basic and acidic residues" evidence="1">
    <location>
        <begin position="796"/>
        <end position="808"/>
    </location>
</feature>
<dbReference type="InterPro" id="IPR052976">
    <property type="entry name" value="Scoloptoxin-like"/>
</dbReference>
<feature type="compositionally biased region" description="Gly residues" evidence="1">
    <location>
        <begin position="61"/>
        <end position="76"/>
    </location>
</feature>
<feature type="compositionally biased region" description="Low complexity" evidence="1">
    <location>
        <begin position="1377"/>
        <end position="1387"/>
    </location>
</feature>
<feature type="compositionally biased region" description="Low complexity" evidence="1">
    <location>
        <begin position="249"/>
        <end position="260"/>
    </location>
</feature>
<dbReference type="SMART" id="SM00494">
    <property type="entry name" value="ChtBD2"/>
    <property type="match status" value="1"/>
</dbReference>
<dbReference type="SUPFAM" id="SSF57625">
    <property type="entry name" value="Invertebrate chitin-binding proteins"/>
    <property type="match status" value="1"/>
</dbReference>
<dbReference type="InterPro" id="IPR036508">
    <property type="entry name" value="Chitin-bd_dom_sf"/>
</dbReference>
<sequence>MRLHGPHPIHFVLLFGLFQMCTLARHHRGSSVAVPVPTRETIALVAREMRAATFEETVEGDAGGGSSGGGGGGSGGSRRVQRKLVTGVQDIDTNANPGVSVDLLEYQGVMGRPGVDFPVLPGIPSTAFSCRSVRAPGYYADLDTDCQVFHICDGGRKISFLCPNGTIFRQSHLICDWWFRVDCGKSVEQYAESAEQLAADQQVYKARAAAITRAMQRGAALTASQELERTAAPSSTVDYLPNGQKRKTSSSSVSSSSFSSAQVQDDSPDSFEQQLNKRRQRPPSTKSYKSSEKERQIPAETASFASGRNSQQYFQHVYYRTTSPSPLSSSGKSYIELDRNRNNIVVPSPSPSSTTQVSRKMPHRGNIKSTASTSSPIFTVKVRPSKNFSYVELHRTNLTTTTDRADKKSGVLQAVEFSPNNNNNVNPTVVSQYKNVNNPSVVSHTNVNPTVVSQYSNVNNPSVVPHNVNNPSVVPHNVNNPSVVPHNVNNPSVVPHNVNNPSVVSHNVNNPSHPVTMISEISGVTVTPNSQSGTSTTTTTTSSSVSGSSNNNLRGSDSAHFVTVSPPFSTASPFFSASSYSPELDQVYFTTAKPAFYDSNIDLFNFNVGQTVNPNPPTVFYNNEVTTPETDVGTQNYFVYNSNAIRGKNLKDKEKLEISPETVNSLQHIADSLSTGNKTNHLSDDAGAKALHSLALYFASSNSDTGSGSSSGSSSLEDKSQQKLNKPSVSEIFLRAHSGSPDAELEIDDRQSTEIIDVDDKELPSVLTKTTKDSYAYLFPEIANKTDDSNSTDVDPSSREGKNQKLKEVDVNVNVENTVKEQKSNDLELEQSRGIVQPMPSATPTVANKQDLHLRDSTDLRELAQVFSRALSAYLEDPDTFRRVLSEVRPTEPTPADGTMPPDESGDEVLDFSDVKSVNNNAYQVPATTPEPEVLTTVSPTQDNFFSISDINNLAHQDNSSPEPSIHLAAPPVSQRFNYFTTPSSSSIANNINNFLGIDNNRSYIESPDYYTHESFDNYFPEFPTAGGVNDPSRPRYGGFHNNSKVESTTAYSPYGAGVPHNLTGQPLTGAPFNGNRLQTQPQPEPTTLYPTLQTSINIHTIPEHLNVVPAYDVNTLLTSNNNNNNNNNVQSSTNTPVPAASSTVKYQVDDFEHNPDHDKLFIASNSQSLVSRDNYLRYLNSKYVDNRVTEGNSLKDAYRTVAPVYSYGEKMVQKPSVKDSVQNNVPVYKSQDNRPVYKTQDSAPIYKSQDTAPVYKSQDSAPVYNSQDAGSLYKSVNLGNGVTLEKTKQEQQEKGSTSKVTWTVSPIIDTPEPIRAVDHSPTHAPIIRSSTSDLLPTTYHPSTSQPFEGIPPRNYQRPSWKWESDALRVENLKQQSSSSTPSYSPTVGSKDQDFFTPTPMPSVGDYSSAASTLVPSMLAIVSNAPNFEKKAEEMFGNLNETAANTLMEIMDKAESNMTIRRLVLLLVADRSGRENKTVQESRSQLIQALLRNPGKKDSGEDNAYRKDVWGSKSGGISSTSSPTTTFSTTTTTTTTQRPSTSWPTRNQNSKSLRGTDAATANRGSIRENFPTEPDSRAVELLKSLYTLAARWG</sequence>
<feature type="compositionally biased region" description="Basic and acidic residues" evidence="1">
    <location>
        <begin position="1495"/>
        <end position="1510"/>
    </location>
</feature>
<reference evidence="4" key="2">
    <citation type="journal article" date="2018" name="Proc. Natl. Acad. Sci. U.S.A.">
        <title>A comprehensive omics analysis and functional survey of cuticular proteins in the brown planthopper.</title>
        <authorList>
            <person name="Pan P.L."/>
            <person name="Ye Y.X."/>
            <person name="Lou Y.H."/>
            <person name="Lu J.B."/>
            <person name="Cheng C."/>
            <person name="Shen Y."/>
            <person name="Moussian B."/>
            <person name="Zhang C.X."/>
        </authorList>
    </citation>
    <scope>NUCLEOTIDE SEQUENCE</scope>
    <source>
        <strain evidence="4">NlugCPAP1-J</strain>
    </source>
</reference>
<feature type="region of interest" description="Disordered" evidence="1">
    <location>
        <begin position="56"/>
        <end position="79"/>
    </location>
</feature>
<dbReference type="InterPro" id="IPR002557">
    <property type="entry name" value="Chitin-bd_dom"/>
</dbReference>
<feature type="region of interest" description="Disordered" evidence="1">
    <location>
        <begin position="888"/>
        <end position="907"/>
    </location>
</feature>
<organism evidence="4">
    <name type="scientific">Nilaparvata lugens</name>
    <name type="common">Brown planthopper</name>
    <dbReference type="NCBI Taxonomy" id="108931"/>
    <lineage>
        <taxon>Eukaryota</taxon>
        <taxon>Metazoa</taxon>
        <taxon>Ecdysozoa</taxon>
        <taxon>Arthropoda</taxon>
        <taxon>Hexapoda</taxon>
        <taxon>Insecta</taxon>
        <taxon>Pterygota</taxon>
        <taxon>Neoptera</taxon>
        <taxon>Paraneoptera</taxon>
        <taxon>Hemiptera</taxon>
        <taxon>Auchenorrhyncha</taxon>
        <taxon>Fulgoroidea</taxon>
        <taxon>Delphacidae</taxon>
        <taxon>Delphacinae</taxon>
        <taxon>Nilaparvata</taxon>
    </lineage>
</organism>
<proteinExistence type="evidence at transcript level"/>
<dbReference type="OrthoDB" id="8194050at2759"/>
<dbReference type="Pfam" id="PF01607">
    <property type="entry name" value="CBM_14"/>
    <property type="match status" value="1"/>
</dbReference>
<feature type="region of interest" description="Disordered" evidence="1">
    <location>
        <begin position="1492"/>
        <end position="1572"/>
    </location>
</feature>
<feature type="compositionally biased region" description="Low complexity" evidence="1">
    <location>
        <begin position="1518"/>
        <end position="1545"/>
    </location>
</feature>
<feature type="compositionally biased region" description="Low complexity" evidence="1">
    <location>
        <begin position="345"/>
        <end position="358"/>
    </location>
</feature>
<feature type="region of interest" description="Disordered" evidence="1">
    <location>
        <begin position="1372"/>
        <end position="1400"/>
    </location>
</feature>
<protein>
    <submittedName>
        <fullName evidence="4">Cuticular protein</fullName>
    </submittedName>
</protein>
<dbReference type="Gene3D" id="2.170.140.10">
    <property type="entry name" value="Chitin binding domain"/>
    <property type="match status" value="1"/>
</dbReference>
<evidence type="ECO:0000256" key="2">
    <source>
        <dbReference type="SAM" id="SignalP"/>
    </source>
</evidence>
<dbReference type="GO" id="GO:0008061">
    <property type="term" value="F:chitin binding"/>
    <property type="evidence" value="ECO:0007669"/>
    <property type="project" value="InterPro"/>
</dbReference>
<feature type="chain" id="PRO_5015759357" evidence="2">
    <location>
        <begin position="25"/>
        <end position="1593"/>
    </location>
</feature>
<dbReference type="PANTHER" id="PTHR22933:SF42">
    <property type="entry name" value="FI18455P1-RELATED"/>
    <property type="match status" value="1"/>
</dbReference>
<keyword evidence="2" id="KW-0732">Signal</keyword>
<evidence type="ECO:0000313" key="4">
    <source>
        <dbReference type="EMBL" id="AWK28264.1"/>
    </source>
</evidence>
<evidence type="ECO:0000256" key="1">
    <source>
        <dbReference type="SAM" id="MobiDB-lite"/>
    </source>
</evidence>
<feature type="signal peptide" evidence="2">
    <location>
        <begin position="1"/>
        <end position="24"/>
    </location>
</feature>
<feature type="region of interest" description="Disordered" evidence="1">
    <location>
        <begin position="702"/>
        <end position="726"/>
    </location>
</feature>
<feature type="region of interest" description="Disordered" evidence="1">
    <location>
        <begin position="525"/>
        <end position="552"/>
    </location>
</feature>
<dbReference type="PROSITE" id="PS50940">
    <property type="entry name" value="CHIT_BIND_II"/>
    <property type="match status" value="1"/>
</dbReference>
<accession>A0A2S1ZS31</accession>
<feature type="compositionally biased region" description="Polar residues" evidence="1">
    <location>
        <begin position="261"/>
        <end position="274"/>
    </location>
</feature>
<name>A0A2S1ZS31_NILLU</name>